<dbReference type="AlphaFoldDB" id="A0A6A5XFP5"/>
<evidence type="ECO:0000256" key="3">
    <source>
        <dbReference type="ARBA" id="ARBA00008682"/>
    </source>
</evidence>
<dbReference type="InterPro" id="IPR001579">
    <property type="entry name" value="Glyco_hydro_18_chit_AS"/>
</dbReference>
<keyword evidence="6 11" id="KW-0378">Hydrolase</keyword>
<evidence type="ECO:0000259" key="12">
    <source>
        <dbReference type="PROSITE" id="PS51910"/>
    </source>
</evidence>
<name>A0A6A5XFP5_9PLEO</name>
<keyword evidence="8" id="KW-0119">Carbohydrate metabolism</keyword>
<dbReference type="InterPro" id="IPR029070">
    <property type="entry name" value="Chitinase_insertion_sf"/>
</dbReference>
<evidence type="ECO:0000313" key="13">
    <source>
        <dbReference type="EMBL" id="KAF2011760.1"/>
    </source>
</evidence>
<dbReference type="InterPro" id="IPR011583">
    <property type="entry name" value="Chitinase_II/V-like_cat"/>
</dbReference>
<evidence type="ECO:0000256" key="8">
    <source>
        <dbReference type="ARBA" id="ARBA00023277"/>
    </source>
</evidence>
<evidence type="ECO:0000256" key="2">
    <source>
        <dbReference type="ARBA" id="ARBA00004613"/>
    </source>
</evidence>
<evidence type="ECO:0000256" key="1">
    <source>
        <dbReference type="ARBA" id="ARBA00000822"/>
    </source>
</evidence>
<accession>A0A6A5XFP5</accession>
<comment type="catalytic activity">
    <reaction evidence="1">
        <text>Random endo-hydrolysis of N-acetyl-beta-D-glucosaminide (1-&gt;4)-beta-linkages in chitin and chitodextrins.</text>
        <dbReference type="EC" id="3.2.1.14"/>
    </reaction>
</comment>
<keyword evidence="10" id="KW-0624">Polysaccharide degradation</keyword>
<dbReference type="GeneID" id="54280200"/>
<feature type="domain" description="GH18" evidence="12">
    <location>
        <begin position="7"/>
        <end position="377"/>
    </location>
</feature>
<dbReference type="PROSITE" id="PS51910">
    <property type="entry name" value="GH18_2"/>
    <property type="match status" value="1"/>
</dbReference>
<dbReference type="OrthoDB" id="76388at2759"/>
<dbReference type="Pfam" id="PF00704">
    <property type="entry name" value="Glyco_hydro_18"/>
    <property type="match status" value="1"/>
</dbReference>
<dbReference type="GO" id="GO:0000272">
    <property type="term" value="P:polysaccharide catabolic process"/>
    <property type="evidence" value="ECO:0007669"/>
    <property type="project" value="UniProtKB-KW"/>
</dbReference>
<dbReference type="SUPFAM" id="SSF54556">
    <property type="entry name" value="Chitinase insertion domain"/>
    <property type="match status" value="1"/>
</dbReference>
<dbReference type="PROSITE" id="PS01095">
    <property type="entry name" value="GH18_1"/>
    <property type="match status" value="1"/>
</dbReference>
<evidence type="ECO:0000256" key="11">
    <source>
        <dbReference type="RuleBase" id="RU000489"/>
    </source>
</evidence>
<dbReference type="GO" id="GO:0008843">
    <property type="term" value="F:endochitinase activity"/>
    <property type="evidence" value="ECO:0007669"/>
    <property type="project" value="UniProtKB-EC"/>
</dbReference>
<protein>
    <recommendedName>
        <fullName evidence="4">chitinase</fullName>
        <ecNumber evidence="4">3.2.1.14</ecNumber>
    </recommendedName>
</protein>
<dbReference type="PANTHER" id="PTHR11177:SF365">
    <property type="entry name" value="ENDOCHITINASE B"/>
    <property type="match status" value="1"/>
</dbReference>
<dbReference type="EMBL" id="ML978074">
    <property type="protein sequence ID" value="KAF2011760.1"/>
    <property type="molecule type" value="Genomic_DNA"/>
</dbReference>
<reference evidence="13" key="1">
    <citation type="journal article" date="2020" name="Stud. Mycol.">
        <title>101 Dothideomycetes genomes: a test case for predicting lifestyles and emergence of pathogens.</title>
        <authorList>
            <person name="Haridas S."/>
            <person name="Albert R."/>
            <person name="Binder M."/>
            <person name="Bloem J."/>
            <person name="Labutti K."/>
            <person name="Salamov A."/>
            <person name="Andreopoulos B."/>
            <person name="Baker S."/>
            <person name="Barry K."/>
            <person name="Bills G."/>
            <person name="Bluhm B."/>
            <person name="Cannon C."/>
            <person name="Castanera R."/>
            <person name="Culley D."/>
            <person name="Daum C."/>
            <person name="Ezra D."/>
            <person name="Gonzalez J."/>
            <person name="Henrissat B."/>
            <person name="Kuo A."/>
            <person name="Liang C."/>
            <person name="Lipzen A."/>
            <person name="Lutzoni F."/>
            <person name="Magnuson J."/>
            <person name="Mondo S."/>
            <person name="Nolan M."/>
            <person name="Ohm R."/>
            <person name="Pangilinan J."/>
            <person name="Park H.-J."/>
            <person name="Ramirez L."/>
            <person name="Alfaro M."/>
            <person name="Sun H."/>
            <person name="Tritt A."/>
            <person name="Yoshinaga Y."/>
            <person name="Zwiers L.-H."/>
            <person name="Turgeon B."/>
            <person name="Goodwin S."/>
            <person name="Spatafora J."/>
            <person name="Crous P."/>
            <person name="Grigoriev I."/>
        </authorList>
    </citation>
    <scope>NUCLEOTIDE SEQUENCE</scope>
    <source>
        <strain evidence="13">CBS 175.79</strain>
    </source>
</reference>
<proteinExistence type="inferred from homology"/>
<evidence type="ECO:0000256" key="10">
    <source>
        <dbReference type="ARBA" id="ARBA00023326"/>
    </source>
</evidence>
<dbReference type="Proteomes" id="UP000799778">
    <property type="component" value="Unassembled WGS sequence"/>
</dbReference>
<evidence type="ECO:0000256" key="6">
    <source>
        <dbReference type="ARBA" id="ARBA00022801"/>
    </source>
</evidence>
<evidence type="ECO:0000256" key="4">
    <source>
        <dbReference type="ARBA" id="ARBA00012729"/>
    </source>
</evidence>
<comment type="similarity">
    <text evidence="3">Belongs to the glycosyl hydrolase 18 family. Chitinase class V subfamily.</text>
</comment>
<dbReference type="Gene3D" id="3.10.50.10">
    <property type="match status" value="1"/>
</dbReference>
<dbReference type="Gene3D" id="3.20.20.80">
    <property type="entry name" value="Glycosidases"/>
    <property type="match status" value="1"/>
</dbReference>
<dbReference type="PANTHER" id="PTHR11177">
    <property type="entry name" value="CHITINASE"/>
    <property type="match status" value="1"/>
</dbReference>
<evidence type="ECO:0000256" key="5">
    <source>
        <dbReference type="ARBA" id="ARBA00022525"/>
    </source>
</evidence>
<organism evidence="13 14">
    <name type="scientific">Aaosphaeria arxii CBS 175.79</name>
    <dbReference type="NCBI Taxonomy" id="1450172"/>
    <lineage>
        <taxon>Eukaryota</taxon>
        <taxon>Fungi</taxon>
        <taxon>Dikarya</taxon>
        <taxon>Ascomycota</taxon>
        <taxon>Pezizomycotina</taxon>
        <taxon>Dothideomycetes</taxon>
        <taxon>Pleosporomycetidae</taxon>
        <taxon>Pleosporales</taxon>
        <taxon>Pleosporales incertae sedis</taxon>
        <taxon>Aaosphaeria</taxon>
    </lineage>
</organism>
<dbReference type="FunFam" id="3.20.20.80:FF:000075">
    <property type="entry name" value="Sporulation-specific chitinase"/>
    <property type="match status" value="1"/>
</dbReference>
<dbReference type="GO" id="GO:0008061">
    <property type="term" value="F:chitin binding"/>
    <property type="evidence" value="ECO:0007669"/>
    <property type="project" value="InterPro"/>
</dbReference>
<dbReference type="InterPro" id="IPR050314">
    <property type="entry name" value="Glycosyl_Hydrlase_18"/>
</dbReference>
<dbReference type="SUPFAM" id="SSF51445">
    <property type="entry name" value="(Trans)glycosidases"/>
    <property type="match status" value="1"/>
</dbReference>
<keyword evidence="14" id="KW-1185">Reference proteome</keyword>
<dbReference type="GO" id="GO:0005576">
    <property type="term" value="C:extracellular region"/>
    <property type="evidence" value="ECO:0007669"/>
    <property type="project" value="UniProtKB-SubCell"/>
</dbReference>
<evidence type="ECO:0000313" key="14">
    <source>
        <dbReference type="Proteomes" id="UP000799778"/>
    </source>
</evidence>
<dbReference type="InterPro" id="IPR001223">
    <property type="entry name" value="Glyco_hydro18_cat"/>
</dbReference>
<dbReference type="FunFam" id="3.10.50.10:FF:000005">
    <property type="entry name" value="Endochitinase B1"/>
    <property type="match status" value="1"/>
</dbReference>
<dbReference type="RefSeq" id="XP_033380099.1">
    <property type="nucleotide sequence ID" value="XM_033522803.1"/>
</dbReference>
<evidence type="ECO:0000256" key="7">
    <source>
        <dbReference type="ARBA" id="ARBA00023024"/>
    </source>
</evidence>
<keyword evidence="7" id="KW-0146">Chitin degradation</keyword>
<dbReference type="InterPro" id="IPR017853">
    <property type="entry name" value="GH"/>
</dbReference>
<keyword evidence="9 11" id="KW-0326">Glycosidase</keyword>
<keyword evidence="5" id="KW-0964">Secreted</keyword>
<dbReference type="SMART" id="SM00636">
    <property type="entry name" value="Glyco_18"/>
    <property type="match status" value="1"/>
</dbReference>
<evidence type="ECO:0000256" key="9">
    <source>
        <dbReference type="ARBA" id="ARBA00023295"/>
    </source>
</evidence>
<sequence length="402" mass="44672">MTSQGGYRSVAYFVNWGIYGRKYTPDKIPVEKLTHILYAFADNNEDGTVKLTDTWSDVEIHYPTDSWNDVGNNLYGNMKQLNIFKRRNRNLKVMLSIGGWTYAHEQKHFDGPAGSPEGRRQFAKSCVDLIRDLGFDGIDIDWEYPQNEGQGEQLVLLLKEIRAAMDEYAEAIANAGNEKPYFELSIAAPAGKTNYDNLPLGKVGEVVDFINLMGYDFAGSWDKTSGHQANLYASSSCPSCTPFNIDSVITDYTADGIPSDKIVLGMPLYGRAFTNTKGLGQPYEGVGEGSWEKGIWDFKALPKDGAQEMYDEESGASYSYDEGTQTLISYDTADMARKKVDYIKNKGLGGAMWWELSGDREDEGSLISTVVADLGTLEAKPNNINYPDSKYENLKAGFPNDS</sequence>
<dbReference type="CDD" id="cd06548">
    <property type="entry name" value="GH18_chitinase"/>
    <property type="match status" value="1"/>
</dbReference>
<comment type="subcellular location">
    <subcellularLocation>
        <location evidence="2">Secreted</location>
    </subcellularLocation>
</comment>
<dbReference type="GO" id="GO:0006032">
    <property type="term" value="P:chitin catabolic process"/>
    <property type="evidence" value="ECO:0007669"/>
    <property type="project" value="UniProtKB-KW"/>
</dbReference>
<dbReference type="EC" id="3.2.1.14" evidence="4"/>
<gene>
    <name evidence="13" type="ORF">BU24DRAFT_288681</name>
</gene>